<feature type="domain" description="WIF" evidence="4">
    <location>
        <begin position="67"/>
        <end position="124"/>
    </location>
</feature>
<dbReference type="PROSITE" id="PS50814">
    <property type="entry name" value="WIF"/>
    <property type="match status" value="1"/>
</dbReference>
<protein>
    <recommendedName>
        <fullName evidence="4">WIF domain-containing protein</fullName>
    </recommendedName>
</protein>
<evidence type="ECO:0000313" key="5">
    <source>
        <dbReference type="EMBL" id="KAK7503498.1"/>
    </source>
</evidence>
<evidence type="ECO:0000256" key="2">
    <source>
        <dbReference type="ARBA" id="ARBA00023180"/>
    </source>
</evidence>
<keyword evidence="1" id="KW-0732">Signal</keyword>
<feature type="region of interest" description="Disordered" evidence="3">
    <location>
        <begin position="27"/>
        <end position="57"/>
    </location>
</feature>
<organism evidence="5 6">
    <name type="scientific">Batillaria attramentaria</name>
    <dbReference type="NCBI Taxonomy" id="370345"/>
    <lineage>
        <taxon>Eukaryota</taxon>
        <taxon>Metazoa</taxon>
        <taxon>Spiralia</taxon>
        <taxon>Lophotrochozoa</taxon>
        <taxon>Mollusca</taxon>
        <taxon>Gastropoda</taxon>
        <taxon>Caenogastropoda</taxon>
        <taxon>Sorbeoconcha</taxon>
        <taxon>Cerithioidea</taxon>
        <taxon>Batillariidae</taxon>
        <taxon>Batillaria</taxon>
    </lineage>
</organism>
<name>A0ABD0LVR5_9CAEN</name>
<evidence type="ECO:0000256" key="3">
    <source>
        <dbReference type="SAM" id="MobiDB-lite"/>
    </source>
</evidence>
<feature type="non-terminal residue" evidence="5">
    <location>
        <position position="1"/>
    </location>
</feature>
<dbReference type="AlphaFoldDB" id="A0ABD0LVR5"/>
<evidence type="ECO:0000313" key="6">
    <source>
        <dbReference type="Proteomes" id="UP001519460"/>
    </source>
</evidence>
<feature type="non-terminal residue" evidence="5">
    <location>
        <position position="124"/>
    </location>
</feature>
<dbReference type="InterPro" id="IPR038677">
    <property type="entry name" value="WIF_sf"/>
</dbReference>
<dbReference type="Proteomes" id="UP001519460">
    <property type="component" value="Unassembled WGS sequence"/>
</dbReference>
<accession>A0ABD0LVR5</accession>
<dbReference type="Gene3D" id="2.60.40.2170">
    <property type="entry name" value="Wnt, WIF domain"/>
    <property type="match status" value="1"/>
</dbReference>
<evidence type="ECO:0000259" key="4">
    <source>
        <dbReference type="PROSITE" id="PS50814"/>
    </source>
</evidence>
<keyword evidence="2" id="KW-0325">Glycoprotein</keyword>
<dbReference type="EMBL" id="JACVVK020000020">
    <property type="protein sequence ID" value="KAK7503498.1"/>
    <property type="molecule type" value="Genomic_DNA"/>
</dbReference>
<keyword evidence="6" id="KW-1185">Reference proteome</keyword>
<comment type="caution">
    <text evidence="5">The sequence shown here is derived from an EMBL/GenBank/DDBJ whole genome shotgun (WGS) entry which is preliminary data.</text>
</comment>
<evidence type="ECO:0000256" key="1">
    <source>
        <dbReference type="ARBA" id="ARBA00022729"/>
    </source>
</evidence>
<proteinExistence type="predicted"/>
<dbReference type="InterPro" id="IPR003306">
    <property type="entry name" value="WIF"/>
</dbReference>
<gene>
    <name evidence="5" type="ORF">BaRGS_00005419</name>
</gene>
<sequence>GSLGLSRFRIAYTCKFLRSTEDITSIPRPLQGSYDPIKRPQALQDGPFLRPPTTDQEGMASPLLQLRDVNLAAITPAGGFKMRIPIITDGQVTPYLREPGLSDQILLPPEVDTVNLTWQSGHER</sequence>
<reference evidence="5 6" key="1">
    <citation type="journal article" date="2023" name="Sci. Data">
        <title>Genome assembly of the Korean intertidal mud-creeper Batillaria attramentaria.</title>
        <authorList>
            <person name="Patra A.K."/>
            <person name="Ho P.T."/>
            <person name="Jun S."/>
            <person name="Lee S.J."/>
            <person name="Kim Y."/>
            <person name="Won Y.J."/>
        </authorList>
    </citation>
    <scope>NUCLEOTIDE SEQUENCE [LARGE SCALE GENOMIC DNA]</scope>
    <source>
        <strain evidence="5">Wonlab-2016</strain>
    </source>
</reference>